<dbReference type="Pfam" id="PF03445">
    <property type="entry name" value="DUF294"/>
    <property type="match status" value="1"/>
</dbReference>
<organism evidence="5 6">
    <name type="scientific">Sinomicrobium oceani</name>
    <dbReference type="NCBI Taxonomy" id="1150368"/>
    <lineage>
        <taxon>Bacteria</taxon>
        <taxon>Pseudomonadati</taxon>
        <taxon>Bacteroidota</taxon>
        <taxon>Flavobacteriia</taxon>
        <taxon>Flavobacteriales</taxon>
        <taxon>Flavobacteriaceae</taxon>
        <taxon>Sinomicrobium</taxon>
    </lineage>
</organism>
<keyword evidence="1 2" id="KW-0129">CBS domain</keyword>
<evidence type="ECO:0000313" key="6">
    <source>
        <dbReference type="Proteomes" id="UP000182248"/>
    </source>
</evidence>
<dbReference type="AlphaFoldDB" id="A0A1K1RP26"/>
<dbReference type="PROSITE" id="PS50042">
    <property type="entry name" value="CNMP_BINDING_3"/>
    <property type="match status" value="1"/>
</dbReference>
<evidence type="ECO:0000256" key="2">
    <source>
        <dbReference type="PROSITE-ProRule" id="PRU00703"/>
    </source>
</evidence>
<name>A0A1K1RP26_9FLAO</name>
<dbReference type="SUPFAM" id="SSF54631">
    <property type="entry name" value="CBS-domain pair"/>
    <property type="match status" value="1"/>
</dbReference>
<feature type="domain" description="CBS" evidence="4">
    <location>
        <begin position="176"/>
        <end position="232"/>
    </location>
</feature>
<dbReference type="EMBL" id="FPJE01000030">
    <property type="protein sequence ID" value="SFW73463.1"/>
    <property type="molecule type" value="Genomic_DNA"/>
</dbReference>
<dbReference type="CDD" id="cd00038">
    <property type="entry name" value="CAP_ED"/>
    <property type="match status" value="1"/>
</dbReference>
<dbReference type="Pfam" id="PF10335">
    <property type="entry name" value="DUF294_C"/>
    <property type="match status" value="1"/>
</dbReference>
<dbReference type="SMART" id="SM00116">
    <property type="entry name" value="CBS"/>
    <property type="match status" value="2"/>
</dbReference>
<dbReference type="InterPro" id="IPR005105">
    <property type="entry name" value="GlnD_Uridyltrans_N"/>
</dbReference>
<proteinExistence type="predicted"/>
<feature type="domain" description="CBS" evidence="4">
    <location>
        <begin position="240"/>
        <end position="299"/>
    </location>
</feature>
<dbReference type="CDD" id="cd05401">
    <property type="entry name" value="NT_GlnE_GlnD_like"/>
    <property type="match status" value="1"/>
</dbReference>
<evidence type="ECO:0000313" key="5">
    <source>
        <dbReference type="EMBL" id="SFW73463.1"/>
    </source>
</evidence>
<dbReference type="OrthoDB" id="9810963at2"/>
<dbReference type="Pfam" id="PF00571">
    <property type="entry name" value="CBS"/>
    <property type="match status" value="2"/>
</dbReference>
<dbReference type="InterPro" id="IPR046342">
    <property type="entry name" value="CBS_dom_sf"/>
</dbReference>
<dbReference type="InterPro" id="IPR018821">
    <property type="entry name" value="DUF294_put_nucleoTrafse_sb-bd"/>
</dbReference>
<dbReference type="InterPro" id="IPR043519">
    <property type="entry name" value="NT_sf"/>
</dbReference>
<protein>
    <submittedName>
        <fullName evidence="5">CBS domain-containing protein</fullName>
    </submittedName>
</protein>
<keyword evidence="6" id="KW-1185">Reference proteome</keyword>
<dbReference type="InterPro" id="IPR014710">
    <property type="entry name" value="RmlC-like_jellyroll"/>
</dbReference>
<dbReference type="Pfam" id="PF00027">
    <property type="entry name" value="cNMP_binding"/>
    <property type="match status" value="1"/>
</dbReference>
<dbReference type="RefSeq" id="WP_072319026.1">
    <property type="nucleotide sequence ID" value="NZ_FPJE01000030.1"/>
</dbReference>
<reference evidence="5 6" key="1">
    <citation type="submission" date="2016-11" db="EMBL/GenBank/DDBJ databases">
        <authorList>
            <person name="Jaros S."/>
            <person name="Januszkiewicz K."/>
            <person name="Wedrychowicz H."/>
        </authorList>
    </citation>
    <scope>NUCLEOTIDE SEQUENCE [LARGE SCALE GENOMIC DNA]</scope>
    <source>
        <strain evidence="5 6">CGMCC 1.12145</strain>
    </source>
</reference>
<dbReference type="SMART" id="SM00100">
    <property type="entry name" value="cNMP"/>
    <property type="match status" value="1"/>
</dbReference>
<evidence type="ECO:0000256" key="1">
    <source>
        <dbReference type="ARBA" id="ARBA00023122"/>
    </source>
</evidence>
<dbReference type="InterPro" id="IPR000595">
    <property type="entry name" value="cNMP-bd_dom"/>
</dbReference>
<dbReference type="InterPro" id="IPR051257">
    <property type="entry name" value="Diverse_CBS-Domain"/>
</dbReference>
<dbReference type="CDD" id="cd04587">
    <property type="entry name" value="CBS_pair_CAP-ED_NT_Pol-beta-like_DUF294_assoc"/>
    <property type="match status" value="1"/>
</dbReference>
<dbReference type="SUPFAM" id="SSF51206">
    <property type="entry name" value="cAMP-binding domain-like"/>
    <property type="match status" value="1"/>
</dbReference>
<sequence length="642" mass="73719">MKNTIALRIADFLKNHPPFDMLSKEQLLEVSSRVQVLYYDKNKVIFNENDEGHNQFYVVHKGAVALQKRRDGQDFTTIDNCDEGDIFGLRPLIARENYVIKAMTREESIVYGIPIATFRPIVEQNPQVGNFLIESFASNTENPYSEEYRKKLYTEEDIDVQLQTTTDLSDLQPTKYVKNVFTCPPEETTQNVALLMREKNIGSVVITHEEIPVGIVTDRDLKNKIVTGDFPISTPIRNIMTTPVICYPKNTTIAQAQIALMKHKIGHLCITKDGTPKSRLIGLISEHDITVSQGNNPSVLMKAIKRASKTKHLKRIHEKIMILLKGYIRQNIPLTHISRIITELNDATIKRCIELSLAKIPETPPVKFAWMSLGSQGRKEQLLHTDQDNAIVFENVVDERLEETKAYFIALAQKVTKRLNTLGYEYCPADMMASNPKWCLSLDEWKAQFTKWIAEPGDDEILLCSIFFDFDISYGDSTLTDILGKHIFEKTAQNTYFFAMLGKSVLQNPSPLGFFRQFLVEQNGEYKDFFDLKKRAITPITDAGRVLILSHQIQHINNTAERFEKLAELEPENKQLYLSCSYTSKALLKFRTKHGLMHNDSGRYIELSALSKEEKMKLKRCFKTIREIQELIKIRYKLTSFI</sequence>
<dbReference type="PANTHER" id="PTHR43080:SF2">
    <property type="entry name" value="CBS DOMAIN-CONTAINING PROTEIN"/>
    <property type="match status" value="1"/>
</dbReference>
<accession>A0A1K1RP26</accession>
<dbReference type="GO" id="GO:0008773">
    <property type="term" value="F:[protein-PII] uridylyltransferase activity"/>
    <property type="evidence" value="ECO:0007669"/>
    <property type="project" value="InterPro"/>
</dbReference>
<dbReference type="InterPro" id="IPR000644">
    <property type="entry name" value="CBS_dom"/>
</dbReference>
<evidence type="ECO:0000259" key="3">
    <source>
        <dbReference type="PROSITE" id="PS50042"/>
    </source>
</evidence>
<evidence type="ECO:0000259" key="4">
    <source>
        <dbReference type="PROSITE" id="PS51371"/>
    </source>
</evidence>
<dbReference type="Gene3D" id="2.60.120.10">
    <property type="entry name" value="Jelly Rolls"/>
    <property type="match status" value="1"/>
</dbReference>
<dbReference type="Gene3D" id="3.30.460.10">
    <property type="entry name" value="Beta Polymerase, domain 2"/>
    <property type="match status" value="1"/>
</dbReference>
<dbReference type="STRING" id="1150368.SAMN02927921_03788"/>
<dbReference type="PROSITE" id="PS51371">
    <property type="entry name" value="CBS"/>
    <property type="match status" value="2"/>
</dbReference>
<dbReference type="PANTHER" id="PTHR43080">
    <property type="entry name" value="CBS DOMAIN-CONTAINING PROTEIN CBSX3, MITOCHONDRIAL"/>
    <property type="match status" value="1"/>
</dbReference>
<feature type="domain" description="Cyclic nucleotide-binding" evidence="3">
    <location>
        <begin position="18"/>
        <end position="139"/>
    </location>
</feature>
<dbReference type="Proteomes" id="UP000182248">
    <property type="component" value="Unassembled WGS sequence"/>
</dbReference>
<dbReference type="InterPro" id="IPR018490">
    <property type="entry name" value="cNMP-bd_dom_sf"/>
</dbReference>
<dbReference type="Gene3D" id="3.10.580.10">
    <property type="entry name" value="CBS-domain"/>
    <property type="match status" value="1"/>
</dbReference>
<gene>
    <name evidence="5" type="ORF">SAMN02927921_03788</name>
</gene>